<dbReference type="InterPro" id="IPR016163">
    <property type="entry name" value="Ald_DH_C"/>
</dbReference>
<dbReference type="InterPro" id="IPR016162">
    <property type="entry name" value="Ald_DH_N"/>
</dbReference>
<dbReference type="EMBL" id="LAZR01012589">
    <property type="protein sequence ID" value="KKM26031.1"/>
    <property type="molecule type" value="Genomic_DNA"/>
</dbReference>
<keyword evidence="2" id="KW-0560">Oxidoreductase</keyword>
<dbReference type="SUPFAM" id="SSF53720">
    <property type="entry name" value="ALDH-like"/>
    <property type="match status" value="1"/>
</dbReference>
<dbReference type="InterPro" id="IPR015590">
    <property type="entry name" value="Aldehyde_DH_dom"/>
</dbReference>
<evidence type="ECO:0000313" key="4">
    <source>
        <dbReference type="EMBL" id="KKM26031.1"/>
    </source>
</evidence>
<feature type="domain" description="Aldehyde dehydrogenase" evidence="3">
    <location>
        <begin position="4"/>
        <end position="242"/>
    </location>
</feature>
<dbReference type="PANTHER" id="PTHR11699">
    <property type="entry name" value="ALDEHYDE DEHYDROGENASE-RELATED"/>
    <property type="match status" value="1"/>
</dbReference>
<comment type="caution">
    <text evidence="4">The sequence shown here is derived from an EMBL/GenBank/DDBJ whole genome shotgun (WGS) entry which is preliminary data.</text>
</comment>
<dbReference type="Gene3D" id="3.40.309.10">
    <property type="entry name" value="Aldehyde Dehydrogenase, Chain A, domain 2"/>
    <property type="match status" value="1"/>
</dbReference>
<reference evidence="4" key="1">
    <citation type="journal article" date="2015" name="Nature">
        <title>Complex archaea that bridge the gap between prokaryotes and eukaryotes.</title>
        <authorList>
            <person name="Spang A."/>
            <person name="Saw J.H."/>
            <person name="Jorgensen S.L."/>
            <person name="Zaremba-Niedzwiedzka K."/>
            <person name="Martijn J."/>
            <person name="Lind A.E."/>
            <person name="van Eijk R."/>
            <person name="Schleper C."/>
            <person name="Guy L."/>
            <person name="Ettema T.J."/>
        </authorList>
    </citation>
    <scope>NUCLEOTIDE SEQUENCE</scope>
</reference>
<name>A0A0F9IEM0_9ZZZZ</name>
<evidence type="ECO:0000256" key="2">
    <source>
        <dbReference type="ARBA" id="ARBA00023002"/>
    </source>
</evidence>
<dbReference type="InterPro" id="IPR029510">
    <property type="entry name" value="Ald_DH_CS_GLU"/>
</dbReference>
<dbReference type="AlphaFoldDB" id="A0A0F9IEM0"/>
<dbReference type="GO" id="GO:0016620">
    <property type="term" value="F:oxidoreductase activity, acting on the aldehyde or oxo group of donors, NAD or NADP as acceptor"/>
    <property type="evidence" value="ECO:0007669"/>
    <property type="project" value="InterPro"/>
</dbReference>
<gene>
    <name evidence="4" type="ORF">LCGC14_1588980</name>
</gene>
<dbReference type="InterPro" id="IPR016161">
    <property type="entry name" value="Ald_DH/histidinol_DH"/>
</dbReference>
<dbReference type="PROSITE" id="PS00687">
    <property type="entry name" value="ALDEHYDE_DEHYDR_GLU"/>
    <property type="match status" value="1"/>
</dbReference>
<dbReference type="FunFam" id="3.40.309.10:FF:000012">
    <property type="entry name" value="Betaine aldehyde dehydrogenase"/>
    <property type="match status" value="1"/>
</dbReference>
<dbReference type="PROSITE" id="PS00070">
    <property type="entry name" value="ALDEHYDE_DEHYDR_CYS"/>
    <property type="match status" value="1"/>
</dbReference>
<protein>
    <recommendedName>
        <fullName evidence="3">Aldehyde dehydrogenase domain-containing protein</fullName>
    </recommendedName>
</protein>
<dbReference type="Gene3D" id="3.40.605.10">
    <property type="entry name" value="Aldehyde Dehydrogenase, Chain A, domain 1"/>
    <property type="match status" value="1"/>
</dbReference>
<accession>A0A0F9IEM0</accession>
<organism evidence="4">
    <name type="scientific">marine sediment metagenome</name>
    <dbReference type="NCBI Taxonomy" id="412755"/>
    <lineage>
        <taxon>unclassified sequences</taxon>
        <taxon>metagenomes</taxon>
        <taxon>ecological metagenomes</taxon>
    </lineage>
</organism>
<dbReference type="InterPro" id="IPR016160">
    <property type="entry name" value="Ald_DH_CS_CYS"/>
</dbReference>
<dbReference type="Pfam" id="PF00171">
    <property type="entry name" value="Aldedh"/>
    <property type="match status" value="1"/>
</dbReference>
<comment type="similarity">
    <text evidence="1">Belongs to the aldehyde dehydrogenase family.</text>
</comment>
<sequence length="247" mass="27189">MSYAAKSNLKRIILECGGKSPQVVMADAPEIDRIAVNVLNSAFWNMGENCSCGSRLIIHESLKDPLLDRLIELCKEWPVGDPLNPETRVGSMIGKAHMEKVLGYIEAGNSEGAQLVLGGRRVLEETGGYFIEPTIFDKVSNDMKIAREEIFGPVLSVITFTSEEQAISIANDTNYGLAASVYTQDVNAVHRISRALKAGTVSVNCFSEGDMTTPFGGFKESGFFGRDKSIWAHEQYTQLKTVWMQLD</sequence>
<evidence type="ECO:0000259" key="3">
    <source>
        <dbReference type="Pfam" id="PF00171"/>
    </source>
</evidence>
<proteinExistence type="inferred from homology"/>
<evidence type="ECO:0000256" key="1">
    <source>
        <dbReference type="ARBA" id="ARBA00009986"/>
    </source>
</evidence>